<name>A0AB37AS54_9BURK</name>
<accession>A0AB37AS54</accession>
<dbReference type="RefSeq" id="WP_105777685.1">
    <property type="nucleotide sequence ID" value="NZ_PVFQ01000051.1"/>
</dbReference>
<dbReference type="AlphaFoldDB" id="A0AB37AS54"/>
<dbReference type="EMBL" id="PVFR01000059">
    <property type="protein sequence ID" value="PRE45185.1"/>
    <property type="molecule type" value="Genomic_DNA"/>
</dbReference>
<feature type="domain" description="Multi-ubiquitin" evidence="1">
    <location>
        <begin position="110"/>
        <end position="174"/>
    </location>
</feature>
<dbReference type="Pfam" id="PF14452">
    <property type="entry name" value="Multi_ubiq"/>
    <property type="match status" value="1"/>
</dbReference>
<proteinExistence type="predicted"/>
<evidence type="ECO:0000313" key="3">
    <source>
        <dbReference type="Proteomes" id="UP000237811"/>
    </source>
</evidence>
<dbReference type="Proteomes" id="UP000237811">
    <property type="component" value="Unassembled WGS sequence"/>
</dbReference>
<comment type="caution">
    <text evidence="2">The sequence shown here is derived from an EMBL/GenBank/DDBJ whole genome shotgun (WGS) entry which is preliminary data.</text>
</comment>
<evidence type="ECO:0000313" key="2">
    <source>
        <dbReference type="EMBL" id="PRE45185.1"/>
    </source>
</evidence>
<dbReference type="InterPro" id="IPR027802">
    <property type="entry name" value="Multi-ubiquitin_dom"/>
</dbReference>
<dbReference type="InterPro" id="IPR025701">
    <property type="entry name" value="UBQ-conjugat_E2_E"/>
</dbReference>
<reference evidence="2 3" key="1">
    <citation type="submission" date="2018-03" db="EMBL/GenBank/DDBJ databases">
        <authorList>
            <person name="Nguyen K."/>
            <person name="Fouts D."/>
            <person name="Sutton G."/>
        </authorList>
    </citation>
    <scope>NUCLEOTIDE SEQUENCE [LARGE SCALE GENOMIC DNA]</scope>
    <source>
        <strain evidence="2 3">AU14328</strain>
    </source>
</reference>
<dbReference type="Pfam" id="PF14462">
    <property type="entry name" value="Prok-E2_E"/>
    <property type="match status" value="1"/>
</dbReference>
<gene>
    <name evidence="2" type="ORF">C6P99_19970</name>
</gene>
<sequence length="388" mass="43290">MVLNITFGVLEAEMNHSNEGVTVEQHQAHPVGGGVEILVSGLDFAFRAAYLPRSAATGRGIASAAHVASIEDASVLLFGEDGTLEDVGLDRVLEISPGARFIVVDADASYRIRINGGRFDWPCRVISGAQVRVLGEIPHEQSLFLERIDEADREIGRRELIDLAAPGVEVFYSREATWLLNVQGVRLALHVPEITVRQAMIDARFDVTQGWHMYLKVQGEPKREVQLDTIIDLRTPGIEKLRLTQKDVSNGEAPAELRTDFALQEIDEAFLDDHYVNWETVKDGERRWLLIQGYPMPDGYSVDRVTLAIEVPATYPAAQLDMFYLHPIVELKSKARIPNTEARATIGQTEFQRWSRHRGQGAPWLPSTDNVITHLALIESSLRREVGA</sequence>
<organism evidence="2 3">
    <name type="scientific">Burkholderia multivorans</name>
    <dbReference type="NCBI Taxonomy" id="87883"/>
    <lineage>
        <taxon>Bacteria</taxon>
        <taxon>Pseudomonadati</taxon>
        <taxon>Pseudomonadota</taxon>
        <taxon>Betaproteobacteria</taxon>
        <taxon>Burkholderiales</taxon>
        <taxon>Burkholderiaceae</taxon>
        <taxon>Burkholderia</taxon>
        <taxon>Burkholderia cepacia complex</taxon>
    </lineage>
</organism>
<protein>
    <recommendedName>
        <fullName evidence="1">Multi-ubiquitin domain-containing protein</fullName>
    </recommendedName>
</protein>
<evidence type="ECO:0000259" key="1">
    <source>
        <dbReference type="Pfam" id="PF14452"/>
    </source>
</evidence>